<dbReference type="PRINTS" id="PR00449">
    <property type="entry name" value="RASTRNSFRMNG"/>
</dbReference>
<keyword evidence="3" id="KW-0547">Nucleotide-binding</keyword>
<organism>
    <name type="scientific">Branchiostoma floridae</name>
    <name type="common">Florida lancelet</name>
    <name type="synonym">Amphioxus</name>
    <dbReference type="NCBI Taxonomy" id="7739"/>
    <lineage>
        <taxon>Eukaryota</taxon>
        <taxon>Metazoa</taxon>
        <taxon>Chordata</taxon>
        <taxon>Cephalochordata</taxon>
        <taxon>Leptocardii</taxon>
        <taxon>Amphioxiformes</taxon>
        <taxon>Branchiostomatidae</taxon>
        <taxon>Branchiostoma</taxon>
    </lineage>
</organism>
<sequence>MTYSPTQRAKMKKRGNTCNNNQLSEEPQVRVAVVGESSVGKSALSVRFLARRFLPEYAPAQELLYERQVAVDGHLIPLVVHDTASQVSSPSSIFQADGVLVLYSITNKRSFDTAKSYLEIIATEPGFENLPTVLVGHKSDLQHLRQVAYTHAQQLAWDVGCSFYEVSSESGTESVDHVFHTLIRQVLASRQRRKLSSTKDRRQRSNSITSTLWRKTRAAILEKLRRWRHSVHLALGEVEGAHCPGTRVQGVNSVQLAQVRLNNQPLEHTYTPDRCPVRGWVMENPHDEADSARYKINDTNPTLFDPHSYQEESYLHGFPRTAGDLQEAGVLQGVVLEVEG</sequence>
<evidence type="ECO:0000256" key="5">
    <source>
        <dbReference type="ARBA" id="ARBA00048098"/>
    </source>
</evidence>
<dbReference type="EC" id="3.6.5.2" evidence="2"/>
<dbReference type="AlphaFoldDB" id="C3Z1R5"/>
<feature type="region of interest" description="Disordered" evidence="6">
    <location>
        <begin position="1"/>
        <end position="21"/>
    </location>
</feature>
<dbReference type="InterPro" id="IPR027417">
    <property type="entry name" value="P-loop_NTPase"/>
</dbReference>
<dbReference type="SUPFAM" id="SSF52540">
    <property type="entry name" value="P-loop containing nucleoside triphosphate hydrolases"/>
    <property type="match status" value="1"/>
</dbReference>
<comment type="similarity">
    <text evidence="1">Belongs to the small GTPase superfamily. Ras family.</text>
</comment>
<evidence type="ECO:0000256" key="3">
    <source>
        <dbReference type="ARBA" id="ARBA00022741"/>
    </source>
</evidence>
<dbReference type="InterPro" id="IPR051065">
    <property type="entry name" value="Ras-related_GTPase"/>
</dbReference>
<evidence type="ECO:0000256" key="4">
    <source>
        <dbReference type="ARBA" id="ARBA00022801"/>
    </source>
</evidence>
<dbReference type="PROSITE" id="PS51421">
    <property type="entry name" value="RAS"/>
    <property type="match status" value="1"/>
</dbReference>
<dbReference type="GO" id="GO:0003925">
    <property type="term" value="F:G protein activity"/>
    <property type="evidence" value="ECO:0007669"/>
    <property type="project" value="UniProtKB-EC"/>
</dbReference>
<accession>C3Z1R5</accession>
<reference evidence="7" key="1">
    <citation type="journal article" date="2008" name="Nature">
        <title>The amphioxus genome and the evolution of the chordate karyotype.</title>
        <authorList>
            <consortium name="US DOE Joint Genome Institute (JGI-PGF)"/>
            <person name="Putnam N.H."/>
            <person name="Butts T."/>
            <person name="Ferrier D.E.K."/>
            <person name="Furlong R.F."/>
            <person name="Hellsten U."/>
            <person name="Kawashima T."/>
            <person name="Robinson-Rechavi M."/>
            <person name="Shoguchi E."/>
            <person name="Terry A."/>
            <person name="Yu J.-K."/>
            <person name="Benito-Gutierrez E.L."/>
            <person name="Dubchak I."/>
            <person name="Garcia-Fernandez J."/>
            <person name="Gibson-Brown J.J."/>
            <person name="Grigoriev I.V."/>
            <person name="Horton A.C."/>
            <person name="de Jong P.J."/>
            <person name="Jurka J."/>
            <person name="Kapitonov V.V."/>
            <person name="Kohara Y."/>
            <person name="Kuroki Y."/>
            <person name="Lindquist E."/>
            <person name="Lucas S."/>
            <person name="Osoegawa K."/>
            <person name="Pennacchio L.A."/>
            <person name="Salamov A.A."/>
            <person name="Satou Y."/>
            <person name="Sauka-Spengler T."/>
            <person name="Schmutz J."/>
            <person name="Shin-I T."/>
            <person name="Toyoda A."/>
            <person name="Bronner-Fraser M."/>
            <person name="Fujiyama A."/>
            <person name="Holland L.Z."/>
            <person name="Holland P.W.H."/>
            <person name="Satoh N."/>
            <person name="Rokhsar D.S."/>
        </authorList>
    </citation>
    <scope>NUCLEOTIDE SEQUENCE [LARGE SCALE GENOMIC DNA]</scope>
    <source>
        <strain evidence="7">S238N-H82</strain>
        <tissue evidence="7">Testes</tissue>
    </source>
</reference>
<proteinExistence type="inferred from homology"/>
<evidence type="ECO:0000256" key="2">
    <source>
        <dbReference type="ARBA" id="ARBA00011984"/>
    </source>
</evidence>
<comment type="catalytic activity">
    <reaction evidence="5">
        <text>GTP + H2O = GDP + phosphate + H(+)</text>
        <dbReference type="Rhea" id="RHEA:19669"/>
        <dbReference type="ChEBI" id="CHEBI:15377"/>
        <dbReference type="ChEBI" id="CHEBI:15378"/>
        <dbReference type="ChEBI" id="CHEBI:37565"/>
        <dbReference type="ChEBI" id="CHEBI:43474"/>
        <dbReference type="ChEBI" id="CHEBI:58189"/>
        <dbReference type="EC" id="3.6.5.2"/>
    </reaction>
</comment>
<gene>
    <name evidence="7" type="ORF">BRAFLDRAFT_80583</name>
</gene>
<dbReference type="STRING" id="7739.C3Z1R5"/>
<dbReference type="SMART" id="SM00173">
    <property type="entry name" value="RAS"/>
    <property type="match status" value="1"/>
</dbReference>
<dbReference type="GO" id="GO:0005525">
    <property type="term" value="F:GTP binding"/>
    <property type="evidence" value="ECO:0007669"/>
    <property type="project" value="InterPro"/>
</dbReference>
<dbReference type="eggNOG" id="KOG0395">
    <property type="taxonomic scope" value="Eukaryota"/>
</dbReference>
<keyword evidence="4" id="KW-0378">Hydrolase</keyword>
<dbReference type="SMART" id="SM00175">
    <property type="entry name" value="RAB"/>
    <property type="match status" value="1"/>
</dbReference>
<evidence type="ECO:0000313" key="7">
    <source>
        <dbReference type="EMBL" id="EEN53432.1"/>
    </source>
</evidence>
<dbReference type="EMBL" id="GG666573">
    <property type="protein sequence ID" value="EEN53432.1"/>
    <property type="molecule type" value="Genomic_DNA"/>
</dbReference>
<dbReference type="InterPro" id="IPR001806">
    <property type="entry name" value="Small_GTPase"/>
</dbReference>
<name>C3Z1R5_BRAFL</name>
<dbReference type="InParanoid" id="C3Z1R5"/>
<dbReference type="SMART" id="SM00174">
    <property type="entry name" value="RHO"/>
    <property type="match status" value="1"/>
</dbReference>
<evidence type="ECO:0000256" key="1">
    <source>
        <dbReference type="ARBA" id="ARBA00008344"/>
    </source>
</evidence>
<evidence type="ECO:0000256" key="6">
    <source>
        <dbReference type="SAM" id="MobiDB-lite"/>
    </source>
</evidence>
<dbReference type="Pfam" id="PF00071">
    <property type="entry name" value="Ras"/>
    <property type="match status" value="1"/>
</dbReference>
<protein>
    <recommendedName>
        <fullName evidence="2">small monomeric GTPase</fullName>
        <ecNumber evidence="2">3.6.5.2</ecNumber>
    </recommendedName>
</protein>
<dbReference type="PROSITE" id="PS51419">
    <property type="entry name" value="RAB"/>
    <property type="match status" value="1"/>
</dbReference>
<dbReference type="Gene3D" id="3.40.50.300">
    <property type="entry name" value="P-loop containing nucleotide triphosphate hydrolases"/>
    <property type="match status" value="1"/>
</dbReference>
<dbReference type="PANTHER" id="PTHR45704">
    <property type="entry name" value="RAS-LIKE FAMILY MEMBER 11"/>
    <property type="match status" value="1"/>
</dbReference>